<dbReference type="EMBL" id="FNEN01000006">
    <property type="protein sequence ID" value="SDI78375.1"/>
    <property type="molecule type" value="Genomic_DNA"/>
</dbReference>
<dbReference type="Pfam" id="PF11167">
    <property type="entry name" value="DUF2953"/>
    <property type="match status" value="1"/>
</dbReference>
<organism evidence="2 3">
    <name type="scientific">Natribacillus halophilus</name>
    <dbReference type="NCBI Taxonomy" id="549003"/>
    <lineage>
        <taxon>Bacteria</taxon>
        <taxon>Bacillati</taxon>
        <taxon>Bacillota</taxon>
        <taxon>Bacilli</taxon>
        <taxon>Bacillales</taxon>
        <taxon>Bacillaceae</taxon>
        <taxon>Natribacillus</taxon>
    </lineage>
</organism>
<dbReference type="AlphaFoldDB" id="A0A1G8NE00"/>
<feature type="transmembrane region" description="Helical" evidence="1">
    <location>
        <begin position="12"/>
        <end position="32"/>
    </location>
</feature>
<keyword evidence="1" id="KW-1133">Transmembrane helix</keyword>
<keyword evidence="1" id="KW-0812">Transmembrane</keyword>
<protein>
    <recommendedName>
        <fullName evidence="4">DUF2953 domain-containing protein</fullName>
    </recommendedName>
</protein>
<keyword evidence="3" id="KW-1185">Reference proteome</keyword>
<dbReference type="OrthoDB" id="1683589at2"/>
<gene>
    <name evidence="2" type="ORF">SAMN04488123_10629</name>
</gene>
<keyword evidence="1" id="KW-0472">Membrane</keyword>
<evidence type="ECO:0000313" key="3">
    <source>
        <dbReference type="Proteomes" id="UP000198853"/>
    </source>
</evidence>
<dbReference type="InterPro" id="IPR021338">
    <property type="entry name" value="DUF2953"/>
</dbReference>
<name>A0A1G8NE00_9BACI</name>
<evidence type="ECO:0008006" key="4">
    <source>
        <dbReference type="Google" id="ProtNLM"/>
    </source>
</evidence>
<sequence>MTILQIKTVIYMTWVLVGFIIVTFLLILCLFLRVRVHISYQQQGQDNDGSLTVSILRGLIKKQWEVPTMKMDEDSFSMDYEAYSSGLFSKKKKKKQEKKGTLKDVEKQREYMQTTLHHVAGFTRILRRFLKNVRVREFRWETVIGTGDAASTGTLSGVAWTGKSALFALVAEKMSVRHLPDLKVTPLFQAAFFHTSLSCIVTFSVGNAMRALIQVLIHARIKDEPASKHKPEDRNVSKEA</sequence>
<dbReference type="Proteomes" id="UP000198853">
    <property type="component" value="Unassembled WGS sequence"/>
</dbReference>
<proteinExistence type="predicted"/>
<accession>A0A1G8NE00</accession>
<reference evidence="2 3" key="1">
    <citation type="submission" date="2016-10" db="EMBL/GenBank/DDBJ databases">
        <authorList>
            <person name="de Groot N.N."/>
        </authorList>
    </citation>
    <scope>NUCLEOTIDE SEQUENCE [LARGE SCALE GENOMIC DNA]</scope>
    <source>
        <strain evidence="2 3">DSM 21771</strain>
    </source>
</reference>
<dbReference type="RefSeq" id="WP_090397964.1">
    <property type="nucleotide sequence ID" value="NZ_FNEN01000006.1"/>
</dbReference>
<evidence type="ECO:0000313" key="2">
    <source>
        <dbReference type="EMBL" id="SDI78375.1"/>
    </source>
</evidence>
<evidence type="ECO:0000256" key="1">
    <source>
        <dbReference type="SAM" id="Phobius"/>
    </source>
</evidence>